<evidence type="ECO:0000256" key="4">
    <source>
        <dbReference type="ARBA" id="ARBA00022456"/>
    </source>
</evidence>
<evidence type="ECO:0000313" key="12">
    <source>
        <dbReference type="EMBL" id="KAF7161890.1"/>
    </source>
</evidence>
<keyword evidence="5" id="KW-0560">Oxidoreductase</keyword>
<comment type="pathway">
    <text evidence="1">Amino-acid degradation; L-valine degradation.</text>
</comment>
<protein>
    <recommendedName>
        <fullName evidence="3">3-hydroxyisobutyrate dehydrogenase</fullName>
        <ecNumber evidence="3">1.1.1.31</ecNumber>
    </recommendedName>
</protein>
<dbReference type="PROSITE" id="PS50102">
    <property type="entry name" value="RRM"/>
    <property type="match status" value="2"/>
</dbReference>
<dbReference type="GO" id="GO:0005739">
    <property type="term" value="C:mitochondrion"/>
    <property type="evidence" value="ECO:0007669"/>
    <property type="project" value="TreeGrafter"/>
</dbReference>
<feature type="compositionally biased region" description="Polar residues" evidence="9">
    <location>
        <begin position="906"/>
        <end position="918"/>
    </location>
</feature>
<organism evidence="12 14">
    <name type="scientific">Aspergillus hiratsukae</name>
    <dbReference type="NCBI Taxonomy" id="1194566"/>
    <lineage>
        <taxon>Eukaryota</taxon>
        <taxon>Fungi</taxon>
        <taxon>Dikarya</taxon>
        <taxon>Ascomycota</taxon>
        <taxon>Pezizomycotina</taxon>
        <taxon>Eurotiomycetes</taxon>
        <taxon>Eurotiomycetidae</taxon>
        <taxon>Eurotiales</taxon>
        <taxon>Aspergillaceae</taxon>
        <taxon>Aspergillus</taxon>
        <taxon>Aspergillus subgen. Fumigati</taxon>
    </lineage>
</organism>
<dbReference type="SMART" id="SM00360">
    <property type="entry name" value="RRM"/>
    <property type="match status" value="2"/>
</dbReference>
<gene>
    <name evidence="11" type="ORF">CNMCM5793_000300</name>
    <name evidence="12" type="ORF">CNMCM6106_009006</name>
</gene>
<feature type="domain" description="RRM" evidence="10">
    <location>
        <begin position="607"/>
        <end position="708"/>
    </location>
</feature>
<dbReference type="FunFam" id="3.40.50.720:FF:000630">
    <property type="entry name" value="3-hydroxyisobutyrate dehydrogenase"/>
    <property type="match status" value="1"/>
</dbReference>
<comment type="catalytic activity">
    <reaction evidence="7">
        <text>3-hydroxy-2-methylpropanoate + NAD(+) = 2-methyl-3-oxopropanoate + NADH + H(+)</text>
        <dbReference type="Rhea" id="RHEA:17681"/>
        <dbReference type="ChEBI" id="CHEBI:11805"/>
        <dbReference type="ChEBI" id="CHEBI:15378"/>
        <dbReference type="ChEBI" id="CHEBI:57540"/>
        <dbReference type="ChEBI" id="CHEBI:57700"/>
        <dbReference type="ChEBI" id="CHEBI:57945"/>
        <dbReference type="EC" id="1.1.1.31"/>
    </reaction>
</comment>
<feature type="region of interest" description="Disordered" evidence="9">
    <location>
        <begin position="905"/>
        <end position="960"/>
    </location>
</feature>
<keyword evidence="13" id="KW-1185">Reference proteome</keyword>
<reference evidence="12" key="1">
    <citation type="submission" date="2020-06" db="EMBL/GenBank/DDBJ databases">
        <title>Draft genome sequences of strains closely related to Aspergillus parafelis and Aspergillus hiratsukae.</title>
        <authorList>
            <person name="Dos Santos R.A.C."/>
            <person name="Rivero-Menendez O."/>
            <person name="Steenwyk J.L."/>
            <person name="Mead M.E."/>
            <person name="Goldman G.H."/>
            <person name="Alastruey-Izquierdo A."/>
            <person name="Rokas A."/>
        </authorList>
    </citation>
    <scope>NUCLEOTIDE SEQUENCE</scope>
    <source>
        <strain evidence="11">CNM-CM5793</strain>
        <strain evidence="12">CNM-CM6106</strain>
    </source>
</reference>
<dbReference type="Proteomes" id="UP000630445">
    <property type="component" value="Unassembled WGS sequence"/>
</dbReference>
<dbReference type="InterPro" id="IPR029154">
    <property type="entry name" value="HIBADH-like_NADP-bd"/>
</dbReference>
<dbReference type="EMBL" id="JACBAD010002022">
    <property type="protein sequence ID" value="KAF7122343.1"/>
    <property type="molecule type" value="Genomic_DNA"/>
</dbReference>
<evidence type="ECO:0000256" key="5">
    <source>
        <dbReference type="ARBA" id="ARBA00023002"/>
    </source>
</evidence>
<evidence type="ECO:0000313" key="14">
    <source>
        <dbReference type="Proteomes" id="UP000662466"/>
    </source>
</evidence>
<dbReference type="SUPFAM" id="SSF54928">
    <property type="entry name" value="RNA-binding domain, RBD"/>
    <property type="match status" value="2"/>
</dbReference>
<dbReference type="InterPro" id="IPR012677">
    <property type="entry name" value="Nucleotide-bd_a/b_plait_sf"/>
</dbReference>
<dbReference type="InterPro" id="IPR013328">
    <property type="entry name" value="6PGD_dom2"/>
</dbReference>
<dbReference type="AlphaFoldDB" id="A0A8H6UQG6"/>
<dbReference type="Gene3D" id="1.10.1040.10">
    <property type="entry name" value="N-(1-d-carboxylethyl)-l-norvaline Dehydrogenase, domain 2"/>
    <property type="match status" value="1"/>
</dbReference>
<dbReference type="InterPro" id="IPR008927">
    <property type="entry name" value="6-PGluconate_DH-like_C_sf"/>
</dbReference>
<dbReference type="GO" id="GO:0008442">
    <property type="term" value="F:3-hydroxyisobutyrate dehydrogenase activity"/>
    <property type="evidence" value="ECO:0007669"/>
    <property type="project" value="UniProtKB-EC"/>
</dbReference>
<dbReference type="InterPro" id="IPR036291">
    <property type="entry name" value="NAD(P)-bd_dom_sf"/>
</dbReference>
<dbReference type="Pfam" id="PF03446">
    <property type="entry name" value="NAD_binding_2"/>
    <property type="match status" value="1"/>
</dbReference>
<name>A0A8H6UQG6_9EURO</name>
<dbReference type="PANTHER" id="PTHR22981:SF7">
    <property type="entry name" value="3-HYDROXYISOBUTYRATE DEHYDROGENASE, MITOCHONDRIAL"/>
    <property type="match status" value="1"/>
</dbReference>
<dbReference type="Proteomes" id="UP000662466">
    <property type="component" value="Unassembled WGS sequence"/>
</dbReference>
<keyword evidence="4" id="KW-0101">Branched-chain amino acid catabolism</keyword>
<evidence type="ECO:0000256" key="1">
    <source>
        <dbReference type="ARBA" id="ARBA00005109"/>
    </source>
</evidence>
<comment type="caution">
    <text evidence="12">The sequence shown here is derived from an EMBL/GenBank/DDBJ whole genome shotgun (WGS) entry which is preliminary data.</text>
</comment>
<dbReference type="FunFam" id="1.10.1040.10:FF:000006">
    <property type="entry name" value="3-hydroxyisobutyrate dehydrogenase"/>
    <property type="match status" value="1"/>
</dbReference>
<keyword evidence="6" id="KW-0520">NAD</keyword>
<dbReference type="GO" id="GO:0003723">
    <property type="term" value="F:RNA binding"/>
    <property type="evidence" value="ECO:0007669"/>
    <property type="project" value="UniProtKB-UniRule"/>
</dbReference>
<evidence type="ECO:0000256" key="7">
    <source>
        <dbReference type="ARBA" id="ARBA00049197"/>
    </source>
</evidence>
<dbReference type="EC" id="1.1.1.31" evidence="3"/>
<evidence type="ECO:0000256" key="3">
    <source>
        <dbReference type="ARBA" id="ARBA00012991"/>
    </source>
</evidence>
<accession>A0A8H6UQG6</accession>
<dbReference type="FunFam" id="3.30.70.330:FF:000323">
    <property type="entry name" value="RNA binding protein MSSP-2"/>
    <property type="match status" value="1"/>
</dbReference>
<keyword evidence="8" id="KW-0694">RNA-binding</keyword>
<dbReference type="GO" id="GO:0051287">
    <property type="term" value="F:NAD binding"/>
    <property type="evidence" value="ECO:0007669"/>
    <property type="project" value="InterPro"/>
</dbReference>
<dbReference type="Gene3D" id="3.30.70.330">
    <property type="match status" value="2"/>
</dbReference>
<comment type="similarity">
    <text evidence="2">Belongs to the HIBADH-related family. 3-hydroxyisobutyrate dehydrogenase subfamily.</text>
</comment>
<feature type="region of interest" description="Disordered" evidence="9">
    <location>
        <begin position="327"/>
        <end position="397"/>
    </location>
</feature>
<evidence type="ECO:0000256" key="6">
    <source>
        <dbReference type="ARBA" id="ARBA00023027"/>
    </source>
</evidence>
<evidence type="ECO:0000313" key="11">
    <source>
        <dbReference type="EMBL" id="KAF7122343.1"/>
    </source>
</evidence>
<feature type="compositionally biased region" description="Polar residues" evidence="9">
    <location>
        <begin position="327"/>
        <end position="355"/>
    </location>
</feature>
<dbReference type="OrthoDB" id="271725at2759"/>
<dbReference type="SUPFAM" id="SSF51735">
    <property type="entry name" value="NAD(P)-binding Rossmann-fold domains"/>
    <property type="match status" value="1"/>
</dbReference>
<proteinExistence type="inferred from homology"/>
<dbReference type="InterPro" id="IPR006115">
    <property type="entry name" value="6PGDH_NADP-bd"/>
</dbReference>
<evidence type="ECO:0000256" key="8">
    <source>
        <dbReference type="PROSITE-ProRule" id="PRU00176"/>
    </source>
</evidence>
<dbReference type="Pfam" id="PF14833">
    <property type="entry name" value="NAD_binding_11"/>
    <property type="match status" value="1"/>
</dbReference>
<evidence type="ECO:0000256" key="9">
    <source>
        <dbReference type="SAM" id="MobiDB-lite"/>
    </source>
</evidence>
<dbReference type="Gene3D" id="3.40.50.720">
    <property type="entry name" value="NAD(P)-binding Rossmann-like Domain"/>
    <property type="match status" value="1"/>
</dbReference>
<evidence type="ECO:0000313" key="13">
    <source>
        <dbReference type="Proteomes" id="UP000630445"/>
    </source>
</evidence>
<dbReference type="GO" id="GO:0006574">
    <property type="term" value="P:L-valine catabolic process"/>
    <property type="evidence" value="ECO:0007669"/>
    <property type="project" value="TreeGrafter"/>
</dbReference>
<dbReference type="PANTHER" id="PTHR22981">
    <property type="entry name" value="3-HYDROXYISOBUTYRATE DEHYDROGENASE-RELATED"/>
    <property type="match status" value="1"/>
</dbReference>
<feature type="domain" description="RRM" evidence="10">
    <location>
        <begin position="712"/>
        <end position="789"/>
    </location>
</feature>
<evidence type="ECO:0000259" key="10">
    <source>
        <dbReference type="PROSITE" id="PS50102"/>
    </source>
</evidence>
<dbReference type="SUPFAM" id="SSF48179">
    <property type="entry name" value="6-phosphogluconate dehydrogenase C-terminal domain-like"/>
    <property type="match status" value="1"/>
</dbReference>
<dbReference type="Pfam" id="PF00076">
    <property type="entry name" value="RRM_1"/>
    <property type="match status" value="2"/>
</dbReference>
<dbReference type="InterPro" id="IPR000504">
    <property type="entry name" value="RRM_dom"/>
</dbReference>
<sequence length="960" mass="104734">MAKNLRAKIPATDTLIVRDVNENATNRFVEETREAAKSSGAADGAMKVEVAQSAREVAERSTVMVTSLPEPEHVKDVFHSIMKHGDLPALEEERLFIDTSTIDPASSKEIANAVHSTRTGRFVDAPVSGGVVGARAGTLCFMFGASSQTGQFIERVRAVLMLMGKNAWHLGPPGAGVSGKLANNYILAINNIATAEAMNLGIRWGLDPKSLADMINSSTGRCWPMEVNNPVPGVVETAPASRGYEGGFGVSLMKKDLRLAITAAKESGTPLELAETAREVYNSVEQEHRGKDFSVVYKWLQDSCLFDRSQPAITVQSRSPRSFLETANMQSQGQQHAASADSGQAPHSQSGQFAQDSRAPFAGYQQNGLANQPEGYHDGSVPVQGGLNFQNQRSGPKYSTLKGNMPFPMPPNLDLSGANRAPYNGQFVLFPSGPMLNGIPPISSFNPTSVIGPNQLGHLPYLPTMYPSAGPNFPMAPATMQGYPFPFMADNNLQNLAGQKRNGWIASENQKAAGQSTSETPGNPCEFYAGSAVPTIDGSSIPLLNYNGLPQPCLPYQVMKTPNGYMLQDLESLTQQEPPIPRAVPAMWTNPSEVTLAKCLENREGITNVYIRGFLPQTTDEMLHAYAARFGKIDRCKAIVDLDTGLCKGFGFVQFYNFESCENCIRGFFYLGYQASFAQVLSIYAIQSFANADIAQKSRNSRLKDLEDRTSTNIYCTNIPITWTEADLRHHFEPYRVVSEKISRDEKTGVSKEVGFARFETREIAEKVLGEFHNIAINGVKLLLRFADTKAQKMLKQQSNERRAYRAGEYNYSVEVVQGSTPSPSLHRLQQTANHLSPNSQVSYPSPVGVGSTWTPATSISPSYQLMKNPASNMPFSSWSTKNSPATWETTPVYHGRLYDRPALPNYTSASSSRTVMPSTPCVKARSQGSSPQKENMEVDSPSPISPCKDALMTSPRSAL</sequence>
<dbReference type="EMBL" id="JACBAF010002239">
    <property type="protein sequence ID" value="KAF7161890.1"/>
    <property type="molecule type" value="Genomic_DNA"/>
</dbReference>
<evidence type="ECO:0000256" key="2">
    <source>
        <dbReference type="ARBA" id="ARBA00006013"/>
    </source>
</evidence>
<dbReference type="InterPro" id="IPR035979">
    <property type="entry name" value="RBD_domain_sf"/>
</dbReference>
<dbReference type="GO" id="GO:0050661">
    <property type="term" value="F:NADP binding"/>
    <property type="evidence" value="ECO:0007669"/>
    <property type="project" value="InterPro"/>
</dbReference>